<keyword evidence="3" id="KW-0597">Phosphoprotein</keyword>
<evidence type="ECO:0000256" key="10">
    <source>
        <dbReference type="SAM" id="MobiDB-lite"/>
    </source>
</evidence>
<evidence type="ECO:0000256" key="6">
    <source>
        <dbReference type="ARBA" id="ARBA00023212"/>
    </source>
</evidence>
<feature type="compositionally biased region" description="Basic and acidic residues" evidence="10">
    <location>
        <begin position="784"/>
        <end position="807"/>
    </location>
</feature>
<proteinExistence type="predicted"/>
<dbReference type="PANTHER" id="PTHR18861">
    <property type="entry name" value="ELKS/RAB6-INTERACTING/CAST PROTEIN"/>
    <property type="match status" value="1"/>
</dbReference>
<evidence type="ECO:0000256" key="1">
    <source>
        <dbReference type="ARBA" id="ARBA00004245"/>
    </source>
</evidence>
<evidence type="ECO:0000256" key="7">
    <source>
        <dbReference type="ARBA" id="ARBA00023273"/>
    </source>
</evidence>
<reference evidence="12" key="1">
    <citation type="submission" date="2025-08" db="UniProtKB">
        <authorList>
            <consortium name="RefSeq"/>
        </authorList>
    </citation>
    <scope>IDENTIFICATION</scope>
</reference>
<sequence length="828" mass="95223">MVLTVLTVFHFLRKFNDRECCSLAIFDCLKHISTLNQLQEELRTQHRLNRHLAENVGDPGRSMAALANLDTLRTEHASQSNVLGYLQEWILCSWLNARVDPLFLVICKSGSSVLGYMQEWILCSWLNARVDPLFLVICKSGSSVLGYMQEWILCSWLHARVDPLSSVTCKCGSSVLGYMQEWIFCAWLHAKVDPLFLVICKSGSSVAPPLTAATTPLFPQDSHIRTLEREVKLLQDQVTRGRADVAAAAASSVYDLSSGVMLEGERPQPDGISMREVDELRTHERALKFRLDELRADISKRDSQLLAARTHMETLKKQQSDYQHHIVVLKESLSAKEQHTSMLQTDLETLRMKLEEKNAIIEQKTQQTLAATSERNRLAGELHELRDHMDIKERKINVLQRKIENLEDLISEKDKQLDGVKSKLSLQLDQSSDSVVASLEDAVRDKEQQIDRLKAQRERLERERMDELEAHQGALRDQRDRAEQLQAQIDEYDVQVDELKLELDSANKENIEKSTKILQLESEITQLKDRSMKLEIDLVKAQEQTLQSEQTQTNSVNEEAAHLQDRIENLEDKIGHYIGQVDKSQNEVDRLLDILKEMEEEKNEKEKQLQSLQEQVTEQTKKLGMQKREQKRSVQLLDEAKKREGDMKQNGVDMQTTLKHRNERVEELEEALRESVKITAEREVAIAEYRNKLRDVEMQLEDMRKQLEEANDAKKSKDDRLQTLRAERHRQLAELSEMKQEALRAAISEKDANIALLEMASPNPNHPRAIEDIKRLRKERDDLKKKLKEESERGMRLMSEFKEHEKQTLATPSGPAGEGKTPDGGHVC</sequence>
<dbReference type="GeneID" id="106816732"/>
<evidence type="ECO:0000313" key="12">
    <source>
        <dbReference type="RefSeq" id="XP_014676835.1"/>
    </source>
</evidence>
<dbReference type="Proteomes" id="UP000695022">
    <property type="component" value="Unplaced"/>
</dbReference>
<evidence type="ECO:0000256" key="8">
    <source>
        <dbReference type="ARBA" id="ARBA00034106"/>
    </source>
</evidence>
<organism evidence="11 12">
    <name type="scientific">Priapulus caudatus</name>
    <name type="common">Priapulid worm</name>
    <dbReference type="NCBI Taxonomy" id="37621"/>
    <lineage>
        <taxon>Eukaryota</taxon>
        <taxon>Metazoa</taxon>
        <taxon>Ecdysozoa</taxon>
        <taxon>Scalidophora</taxon>
        <taxon>Priapulida</taxon>
        <taxon>Priapulimorpha</taxon>
        <taxon>Priapulimorphida</taxon>
        <taxon>Priapulidae</taxon>
        <taxon>Priapulus</taxon>
    </lineage>
</organism>
<evidence type="ECO:0000256" key="3">
    <source>
        <dbReference type="ARBA" id="ARBA00022553"/>
    </source>
</evidence>
<evidence type="ECO:0000256" key="2">
    <source>
        <dbReference type="ARBA" id="ARBA00022490"/>
    </source>
</evidence>
<dbReference type="RefSeq" id="XP_014676835.1">
    <property type="nucleotide sequence ID" value="XM_014821349.1"/>
</dbReference>
<dbReference type="InterPro" id="IPR019323">
    <property type="entry name" value="ELKS/CAST"/>
</dbReference>
<evidence type="ECO:0000256" key="4">
    <source>
        <dbReference type="ARBA" id="ARBA00023018"/>
    </source>
</evidence>
<name>A0ABM1EXB4_PRICU</name>
<feature type="coiled-coil region" evidence="9">
    <location>
        <begin position="686"/>
        <end position="741"/>
    </location>
</feature>
<keyword evidence="4" id="KW-0770">Synapse</keyword>
<dbReference type="Gene3D" id="1.10.287.1490">
    <property type="match status" value="1"/>
</dbReference>
<dbReference type="Pfam" id="PF10174">
    <property type="entry name" value="Cast"/>
    <property type="match status" value="1"/>
</dbReference>
<gene>
    <name evidence="12" type="primary">LOC106816732</name>
</gene>
<keyword evidence="7" id="KW-0966">Cell projection</keyword>
<keyword evidence="5 9" id="KW-0175">Coiled coil</keyword>
<protein>
    <submittedName>
        <fullName evidence="12">ELKS/Rab6-interacting/CAST family member 1-like</fullName>
    </submittedName>
</protein>
<accession>A0ABM1EXB4</accession>
<dbReference type="PANTHER" id="PTHR18861:SF0">
    <property type="entry name" value="BRUCHPILOT, ISOFORM J"/>
    <property type="match status" value="1"/>
</dbReference>
<keyword evidence="6" id="KW-0206">Cytoskeleton</keyword>
<keyword evidence="11" id="KW-1185">Reference proteome</keyword>
<evidence type="ECO:0000256" key="5">
    <source>
        <dbReference type="ARBA" id="ARBA00023054"/>
    </source>
</evidence>
<keyword evidence="2" id="KW-0963">Cytoplasm</keyword>
<feature type="region of interest" description="Disordered" evidence="10">
    <location>
        <begin position="602"/>
        <end position="634"/>
    </location>
</feature>
<feature type="region of interest" description="Disordered" evidence="10">
    <location>
        <begin position="784"/>
        <end position="828"/>
    </location>
</feature>
<evidence type="ECO:0000256" key="9">
    <source>
        <dbReference type="SAM" id="Coils"/>
    </source>
</evidence>
<evidence type="ECO:0000313" key="11">
    <source>
        <dbReference type="Proteomes" id="UP000695022"/>
    </source>
</evidence>
<comment type="subcellular location">
    <subcellularLocation>
        <location evidence="1">Cytoplasm</location>
        <location evidence="1">Cytoskeleton</location>
    </subcellularLocation>
    <subcellularLocation>
        <location evidence="8">Presynapse</location>
    </subcellularLocation>
</comment>